<keyword evidence="9 19" id="KW-0808">Transferase</keyword>
<keyword evidence="21" id="KW-1185">Reference proteome</keyword>
<keyword evidence="12 19" id="KW-1133">Transmembrane helix</keyword>
<keyword evidence="7 19" id="KW-1003">Cell membrane</keyword>
<evidence type="ECO:0000256" key="16">
    <source>
        <dbReference type="ARBA" id="ARBA00032853"/>
    </source>
</evidence>
<dbReference type="Pfam" id="PF02654">
    <property type="entry name" value="CobS"/>
    <property type="match status" value="1"/>
</dbReference>
<evidence type="ECO:0000256" key="8">
    <source>
        <dbReference type="ARBA" id="ARBA00022573"/>
    </source>
</evidence>
<dbReference type="Proteomes" id="UP001449795">
    <property type="component" value="Chromosome"/>
</dbReference>
<evidence type="ECO:0000313" key="20">
    <source>
        <dbReference type="EMBL" id="XAE42484.1"/>
    </source>
</evidence>
<protein>
    <recommendedName>
        <fullName evidence="6 19">Adenosylcobinamide-GDP ribazoletransferase</fullName>
        <ecNumber evidence="5 19">2.7.8.26</ecNumber>
    </recommendedName>
    <alternativeName>
        <fullName evidence="16 19">Cobalamin synthase</fullName>
    </alternativeName>
    <alternativeName>
        <fullName evidence="15 19">Cobalamin-5'-phosphate synthase</fullName>
    </alternativeName>
</protein>
<evidence type="ECO:0000313" key="21">
    <source>
        <dbReference type="Proteomes" id="UP001449795"/>
    </source>
</evidence>
<feature type="transmembrane region" description="Helical" evidence="19">
    <location>
        <begin position="210"/>
        <end position="227"/>
    </location>
</feature>
<comment type="catalytic activity">
    <reaction evidence="18 19">
        <text>alpha-ribazole 5'-phosphate + adenosylcob(III)inamide-GDP = adenosylcob(III)alamin 5'-phosphate + GMP + H(+)</text>
        <dbReference type="Rhea" id="RHEA:23560"/>
        <dbReference type="ChEBI" id="CHEBI:15378"/>
        <dbReference type="ChEBI" id="CHEBI:57918"/>
        <dbReference type="ChEBI" id="CHEBI:58115"/>
        <dbReference type="ChEBI" id="CHEBI:60487"/>
        <dbReference type="ChEBI" id="CHEBI:60493"/>
        <dbReference type="EC" id="2.7.8.26"/>
    </reaction>
</comment>
<evidence type="ECO:0000256" key="18">
    <source>
        <dbReference type="ARBA" id="ARBA00049504"/>
    </source>
</evidence>
<evidence type="ECO:0000256" key="19">
    <source>
        <dbReference type="HAMAP-Rule" id="MF_00719"/>
    </source>
</evidence>
<evidence type="ECO:0000256" key="5">
    <source>
        <dbReference type="ARBA" id="ARBA00013200"/>
    </source>
</evidence>
<evidence type="ECO:0000256" key="7">
    <source>
        <dbReference type="ARBA" id="ARBA00022475"/>
    </source>
</evidence>
<comment type="catalytic activity">
    <reaction evidence="17 19">
        <text>alpha-ribazole + adenosylcob(III)inamide-GDP = adenosylcob(III)alamin + GMP + H(+)</text>
        <dbReference type="Rhea" id="RHEA:16049"/>
        <dbReference type="ChEBI" id="CHEBI:10329"/>
        <dbReference type="ChEBI" id="CHEBI:15378"/>
        <dbReference type="ChEBI" id="CHEBI:18408"/>
        <dbReference type="ChEBI" id="CHEBI:58115"/>
        <dbReference type="ChEBI" id="CHEBI:60487"/>
        <dbReference type="EC" id="2.7.8.26"/>
    </reaction>
</comment>
<accession>A0ABZ3D3Y8</accession>
<dbReference type="RefSeq" id="WP_323990309.1">
    <property type="nucleotide sequence ID" value="NZ_CP152276.1"/>
</dbReference>
<gene>
    <name evidence="19 20" type="primary">cobS</name>
    <name evidence="20" type="ORF">AAC691_19880</name>
</gene>
<evidence type="ECO:0000256" key="3">
    <source>
        <dbReference type="ARBA" id="ARBA00004663"/>
    </source>
</evidence>
<comment type="function">
    <text evidence="14 19">Joins adenosylcobinamide-GDP and alpha-ribazole to generate adenosylcobalamin (Ado-cobalamin). Also synthesizes adenosylcobalamin 5'-phosphate from adenosylcobinamide-GDP and alpha-ribazole 5'-phosphate.</text>
</comment>
<dbReference type="HAMAP" id="MF_00719">
    <property type="entry name" value="CobS"/>
    <property type="match status" value="1"/>
</dbReference>
<evidence type="ECO:0000256" key="6">
    <source>
        <dbReference type="ARBA" id="ARBA00015850"/>
    </source>
</evidence>
<evidence type="ECO:0000256" key="2">
    <source>
        <dbReference type="ARBA" id="ARBA00004651"/>
    </source>
</evidence>
<dbReference type="EC" id="2.7.8.26" evidence="5 19"/>
<evidence type="ECO:0000256" key="9">
    <source>
        <dbReference type="ARBA" id="ARBA00022679"/>
    </source>
</evidence>
<comment type="pathway">
    <text evidence="3 19">Cofactor biosynthesis; adenosylcobalamin biosynthesis; adenosylcobalamin from cob(II)yrinate a,c-diamide: step 7/7.</text>
</comment>
<comment type="cofactor">
    <cofactor evidence="1 19">
        <name>Mg(2+)</name>
        <dbReference type="ChEBI" id="CHEBI:18420"/>
    </cofactor>
</comment>
<evidence type="ECO:0000256" key="10">
    <source>
        <dbReference type="ARBA" id="ARBA00022692"/>
    </source>
</evidence>
<keyword evidence="11 19" id="KW-0460">Magnesium</keyword>
<evidence type="ECO:0000256" key="15">
    <source>
        <dbReference type="ARBA" id="ARBA00032605"/>
    </source>
</evidence>
<evidence type="ECO:0000256" key="12">
    <source>
        <dbReference type="ARBA" id="ARBA00022989"/>
    </source>
</evidence>
<dbReference type="PANTHER" id="PTHR34148">
    <property type="entry name" value="ADENOSYLCOBINAMIDE-GDP RIBAZOLETRANSFERASE"/>
    <property type="match status" value="1"/>
</dbReference>
<name>A0ABZ3D3Y8_9PROT</name>
<dbReference type="NCBIfam" id="TIGR00317">
    <property type="entry name" value="cobS"/>
    <property type="match status" value="1"/>
</dbReference>
<comment type="similarity">
    <text evidence="4 19">Belongs to the CobS family.</text>
</comment>
<evidence type="ECO:0000256" key="13">
    <source>
        <dbReference type="ARBA" id="ARBA00023136"/>
    </source>
</evidence>
<evidence type="ECO:0000256" key="14">
    <source>
        <dbReference type="ARBA" id="ARBA00025228"/>
    </source>
</evidence>
<sequence length="257" mass="25408">MSWLSRRRADLLAGLGLLTRLPAGRSRRGTAGGEDESEDEIDLARSAWTWPLIGLAVGAASGGVAGLLDWAGMGRLTAAGWAMAAQVLLTGGLHEDGLADMADGFGGGRDTARKLAIMRDSRVGSYGVLALVLALLIRASALAGLAHPVTGLAVAGGLGRAAMAGLLGVLPPARRDGLAAGMTRVPPMALAAGLAVPVLAAGLTLPPSRAAGACLAAIVAAGLVAGLARRQIGGHTGDVLGACAVIVEGSVLSVLAL</sequence>
<dbReference type="GO" id="GO:0051073">
    <property type="term" value="F:adenosylcobinamide-GDP ribazoletransferase activity"/>
    <property type="evidence" value="ECO:0007669"/>
    <property type="project" value="UniProtKB-EC"/>
</dbReference>
<evidence type="ECO:0000256" key="1">
    <source>
        <dbReference type="ARBA" id="ARBA00001946"/>
    </source>
</evidence>
<keyword evidence="8 19" id="KW-0169">Cobalamin biosynthesis</keyword>
<dbReference type="InterPro" id="IPR003805">
    <property type="entry name" value="CobS"/>
</dbReference>
<proteinExistence type="inferred from homology"/>
<evidence type="ECO:0000256" key="4">
    <source>
        <dbReference type="ARBA" id="ARBA00010561"/>
    </source>
</evidence>
<evidence type="ECO:0000256" key="17">
    <source>
        <dbReference type="ARBA" id="ARBA00048623"/>
    </source>
</evidence>
<comment type="subcellular location">
    <subcellularLocation>
        <location evidence="2 19">Cell membrane</location>
        <topology evidence="2 19">Multi-pass membrane protein</topology>
    </subcellularLocation>
</comment>
<evidence type="ECO:0000256" key="11">
    <source>
        <dbReference type="ARBA" id="ARBA00022842"/>
    </source>
</evidence>
<reference evidence="20 21" key="1">
    <citation type="submission" date="2024-04" db="EMBL/GenBank/DDBJ databases">
        <title>Complete genome sequence of Nguyenibacter vanlangesis HBCM-1154, a strain capable of nitrogen fixation, IAA production, and phosphorus solubilization isolated from sugarcane soil.</title>
        <authorList>
            <person name="MY HANH P."/>
        </authorList>
    </citation>
    <scope>NUCLEOTIDE SEQUENCE [LARGE SCALE GENOMIC DNA]</scope>
    <source>
        <strain evidence="20 21">HBCM 1154</strain>
    </source>
</reference>
<dbReference type="PANTHER" id="PTHR34148:SF1">
    <property type="entry name" value="ADENOSYLCOBINAMIDE-GDP RIBAZOLETRANSFERASE"/>
    <property type="match status" value="1"/>
</dbReference>
<keyword evidence="13 19" id="KW-0472">Membrane</keyword>
<feature type="transmembrane region" description="Helical" evidence="19">
    <location>
        <begin position="152"/>
        <end position="173"/>
    </location>
</feature>
<dbReference type="EMBL" id="CP152276">
    <property type="protein sequence ID" value="XAE42484.1"/>
    <property type="molecule type" value="Genomic_DNA"/>
</dbReference>
<feature type="transmembrane region" description="Helical" evidence="19">
    <location>
        <begin position="123"/>
        <end position="146"/>
    </location>
</feature>
<feature type="transmembrane region" description="Helical" evidence="19">
    <location>
        <begin position="185"/>
        <end position="204"/>
    </location>
</feature>
<organism evidence="20 21">
    <name type="scientific">Nguyenibacter vanlangensis</name>
    <dbReference type="NCBI Taxonomy" id="1216886"/>
    <lineage>
        <taxon>Bacteria</taxon>
        <taxon>Pseudomonadati</taxon>
        <taxon>Pseudomonadota</taxon>
        <taxon>Alphaproteobacteria</taxon>
        <taxon>Acetobacterales</taxon>
        <taxon>Acetobacteraceae</taxon>
        <taxon>Nguyenibacter</taxon>
    </lineage>
</organism>
<keyword evidence="10 19" id="KW-0812">Transmembrane</keyword>